<sequence length="384" mass="40289">MTARYETDAHVMGNYGERPLTMVRGEGVYLYDAEGRAYLDFTAGIAVCALGHAHPVVTQAIADQAKTLIHCSNLYQNPWQNRLAARLAELSGLGKAFFCNSGAEANEAAIKLARRFAWQNGEPDRTELVSLPGGFHGRTFGALSITGKSKYHEGFHPLVPGCATPPAWDAVLEAITERTAACFVEVVQGEGGVHPVPVEVLQAIQARCRETGALLVVDEVQTGVGRTGTFFAFEQAGLEPDIVTMAKGLAGGVPIGAVLASDRVAEAFTPGSHGSTFGGNPLATATALAVVGVVSDANFLAHVREAGAYLRQRLEGIGTEVSGLGLMYGITVPDAKAFVAAAAEAGVLVTAVGETRVRFVPPLVVDRVHIDEMADRLAGVAARV</sequence>
<dbReference type="EMBL" id="FPBV01000020">
    <property type="protein sequence ID" value="SFV01870.1"/>
    <property type="molecule type" value="Genomic_DNA"/>
</dbReference>
<evidence type="ECO:0000256" key="1">
    <source>
        <dbReference type="ARBA" id="ARBA00022576"/>
    </source>
</evidence>
<keyword evidence="5" id="KW-0963">Cytoplasm</keyword>
<feature type="binding site" evidence="5">
    <location>
        <position position="276"/>
    </location>
    <ligand>
        <name>pyridoxal 5'-phosphate</name>
        <dbReference type="ChEBI" id="CHEBI:597326"/>
    </ligand>
</feature>
<accession>A0A1I7KWR0</accession>
<dbReference type="eggNOG" id="COG4992">
    <property type="taxonomic scope" value="Bacteria"/>
</dbReference>
<dbReference type="Pfam" id="PF00202">
    <property type="entry name" value="Aminotran_3"/>
    <property type="match status" value="1"/>
</dbReference>
<comment type="cofactor">
    <cofactor evidence="5">
        <name>pyridoxal 5'-phosphate</name>
        <dbReference type="ChEBI" id="CHEBI:597326"/>
    </cofactor>
    <text evidence="5">Binds 1 pyridoxal phosphate per subunit.</text>
</comment>
<comment type="subunit">
    <text evidence="5">Homodimer.</text>
</comment>
<dbReference type="SUPFAM" id="SSF53383">
    <property type="entry name" value="PLP-dependent transferases"/>
    <property type="match status" value="1"/>
</dbReference>
<dbReference type="NCBIfam" id="TIGR00707">
    <property type="entry name" value="argD"/>
    <property type="match status" value="1"/>
</dbReference>
<dbReference type="InterPro" id="IPR015424">
    <property type="entry name" value="PyrdxlP-dep_Trfase"/>
</dbReference>
<dbReference type="InterPro" id="IPR015421">
    <property type="entry name" value="PyrdxlP-dep_Trfase_major"/>
</dbReference>
<comment type="subcellular location">
    <subcellularLocation>
        <location evidence="5">Cytoplasm</location>
    </subcellularLocation>
</comment>
<keyword evidence="5" id="KW-0055">Arginine biosynthesis</keyword>
<keyword evidence="4 5" id="KW-0663">Pyridoxal phosphate</keyword>
<proteinExistence type="inferred from homology"/>
<dbReference type="InterPro" id="IPR005814">
    <property type="entry name" value="Aminotrans_3"/>
</dbReference>
<protein>
    <recommendedName>
        <fullName evidence="5">Acetylornithine aminotransferase</fullName>
        <shortName evidence="5">ACOAT</shortName>
        <ecNumber evidence="5">2.6.1.11</ecNumber>
    </recommendedName>
</protein>
<feature type="binding site" evidence="5">
    <location>
        <position position="275"/>
    </location>
    <ligand>
        <name>N(2)-acetyl-L-ornithine</name>
        <dbReference type="ChEBI" id="CHEBI:57805"/>
    </ligand>
</feature>
<reference evidence="7" key="1">
    <citation type="submission" date="2016-10" db="EMBL/GenBank/DDBJ databases">
        <authorList>
            <person name="Varghese N."/>
        </authorList>
    </citation>
    <scope>NUCLEOTIDE SEQUENCE [LARGE SCALE GENOMIC DNA]</scope>
    <source>
        <strain evidence="7">DSM 17980</strain>
    </source>
</reference>
<dbReference type="PANTHER" id="PTHR11986">
    <property type="entry name" value="AMINOTRANSFERASE CLASS III"/>
    <property type="match status" value="1"/>
</dbReference>
<dbReference type="STRING" id="392015.SAMN05421543_12046"/>
<feature type="binding site" evidence="5">
    <location>
        <position position="135"/>
    </location>
    <ligand>
        <name>pyridoxal 5'-phosphate</name>
        <dbReference type="ChEBI" id="CHEBI:597326"/>
    </ligand>
</feature>
<evidence type="ECO:0000256" key="3">
    <source>
        <dbReference type="ARBA" id="ARBA00022679"/>
    </source>
</evidence>
<keyword evidence="1 5" id="KW-0032">Aminotransferase</keyword>
<dbReference type="CDD" id="cd00610">
    <property type="entry name" value="OAT_like"/>
    <property type="match status" value="1"/>
</dbReference>
<dbReference type="InterPro" id="IPR015422">
    <property type="entry name" value="PyrdxlP-dep_Trfase_small"/>
</dbReference>
<gene>
    <name evidence="5" type="primary">argD</name>
    <name evidence="6" type="ORF">SAMN05421543_12046</name>
</gene>
<dbReference type="HAMAP" id="MF_01107">
    <property type="entry name" value="ArgD_aminotrans_3"/>
    <property type="match status" value="1"/>
</dbReference>
<feature type="binding site" evidence="5">
    <location>
        <begin position="218"/>
        <end position="221"/>
    </location>
    <ligand>
        <name>pyridoxal 5'-phosphate</name>
        <dbReference type="ChEBI" id="CHEBI:597326"/>
    </ligand>
</feature>
<evidence type="ECO:0000256" key="5">
    <source>
        <dbReference type="HAMAP-Rule" id="MF_01107"/>
    </source>
</evidence>
<feature type="binding site" evidence="5">
    <location>
        <begin position="102"/>
        <end position="103"/>
    </location>
    <ligand>
        <name>pyridoxal 5'-phosphate</name>
        <dbReference type="ChEBI" id="CHEBI:597326"/>
    </ligand>
</feature>
<dbReference type="PIRSF" id="PIRSF000521">
    <property type="entry name" value="Transaminase_4ab_Lys_Orn"/>
    <property type="match status" value="1"/>
</dbReference>
<dbReference type="GO" id="GO:0006526">
    <property type="term" value="P:L-arginine biosynthetic process"/>
    <property type="evidence" value="ECO:0007669"/>
    <property type="project" value="UniProtKB-UniRule"/>
</dbReference>
<comment type="similarity">
    <text evidence="5">Belongs to the class-III pyridoxal-phosphate-dependent aminotransferase family. ArgD subfamily.</text>
</comment>
<dbReference type="InterPro" id="IPR004636">
    <property type="entry name" value="AcOrn/SuccOrn_fam"/>
</dbReference>
<dbReference type="NCBIfam" id="NF002325">
    <property type="entry name" value="PRK01278.1"/>
    <property type="match status" value="1"/>
</dbReference>
<dbReference type="GO" id="GO:0003992">
    <property type="term" value="F:N2-acetyl-L-ornithine:2-oxoglutarate 5-aminotransferase activity"/>
    <property type="evidence" value="ECO:0007669"/>
    <property type="project" value="UniProtKB-UniRule"/>
</dbReference>
<dbReference type="AlphaFoldDB" id="A0A1I7KWR0"/>
<dbReference type="Proteomes" id="UP000183508">
    <property type="component" value="Unassembled WGS sequence"/>
</dbReference>
<keyword evidence="3 5" id="KW-0808">Transferase</keyword>
<evidence type="ECO:0000256" key="4">
    <source>
        <dbReference type="ARBA" id="ARBA00022898"/>
    </source>
</evidence>
<dbReference type="OrthoDB" id="9807885at2"/>
<dbReference type="GO" id="GO:0005737">
    <property type="term" value="C:cytoplasm"/>
    <property type="evidence" value="ECO:0007669"/>
    <property type="project" value="UniProtKB-SubCell"/>
</dbReference>
<evidence type="ECO:0000313" key="7">
    <source>
        <dbReference type="Proteomes" id="UP000183508"/>
    </source>
</evidence>
<dbReference type="EC" id="2.6.1.11" evidence="5"/>
<evidence type="ECO:0000256" key="2">
    <source>
        <dbReference type="ARBA" id="ARBA00022605"/>
    </source>
</evidence>
<dbReference type="Gene3D" id="3.40.640.10">
    <property type="entry name" value="Type I PLP-dependent aspartate aminotransferase-like (Major domain)"/>
    <property type="match status" value="1"/>
</dbReference>
<dbReference type="InterPro" id="IPR050103">
    <property type="entry name" value="Class-III_PLP-dep_AT"/>
</dbReference>
<dbReference type="GO" id="GO:0042802">
    <property type="term" value="F:identical protein binding"/>
    <property type="evidence" value="ECO:0007669"/>
    <property type="project" value="TreeGrafter"/>
</dbReference>
<dbReference type="UniPathway" id="UPA00068">
    <property type="reaction ID" value="UER00109"/>
</dbReference>
<dbReference type="GO" id="GO:0030170">
    <property type="term" value="F:pyridoxal phosphate binding"/>
    <property type="evidence" value="ECO:0007669"/>
    <property type="project" value="InterPro"/>
</dbReference>
<feature type="binding site" evidence="5">
    <location>
        <position position="138"/>
    </location>
    <ligand>
        <name>N(2)-acetyl-L-ornithine</name>
        <dbReference type="ChEBI" id="CHEBI:57805"/>
    </ligand>
</feature>
<dbReference type="FunFam" id="3.40.640.10:FF:000004">
    <property type="entry name" value="Acetylornithine aminotransferase"/>
    <property type="match status" value="1"/>
</dbReference>
<keyword evidence="2 5" id="KW-0028">Amino-acid biosynthesis</keyword>
<dbReference type="PROSITE" id="PS00600">
    <property type="entry name" value="AA_TRANSFER_CLASS_3"/>
    <property type="match status" value="1"/>
</dbReference>
<dbReference type="PANTHER" id="PTHR11986:SF79">
    <property type="entry name" value="ACETYLORNITHINE AMINOTRANSFERASE, MITOCHONDRIAL"/>
    <property type="match status" value="1"/>
</dbReference>
<comment type="catalytic activity">
    <reaction evidence="5">
        <text>N(2)-acetyl-L-ornithine + 2-oxoglutarate = N-acetyl-L-glutamate 5-semialdehyde + L-glutamate</text>
        <dbReference type="Rhea" id="RHEA:18049"/>
        <dbReference type="ChEBI" id="CHEBI:16810"/>
        <dbReference type="ChEBI" id="CHEBI:29123"/>
        <dbReference type="ChEBI" id="CHEBI:29985"/>
        <dbReference type="ChEBI" id="CHEBI:57805"/>
        <dbReference type="EC" id="2.6.1.11"/>
    </reaction>
</comment>
<evidence type="ECO:0000313" key="6">
    <source>
        <dbReference type="EMBL" id="SFV01870.1"/>
    </source>
</evidence>
<dbReference type="Gene3D" id="3.90.1150.10">
    <property type="entry name" value="Aspartate Aminotransferase, domain 1"/>
    <property type="match status" value="1"/>
</dbReference>
<organism evidence="6 7">
    <name type="scientific">Alicyclobacillus macrosporangiidus</name>
    <dbReference type="NCBI Taxonomy" id="392015"/>
    <lineage>
        <taxon>Bacteria</taxon>
        <taxon>Bacillati</taxon>
        <taxon>Bacillota</taxon>
        <taxon>Bacilli</taxon>
        <taxon>Bacillales</taxon>
        <taxon>Alicyclobacillaceae</taxon>
        <taxon>Alicyclobacillus</taxon>
    </lineage>
</organism>
<dbReference type="RefSeq" id="WP_074955140.1">
    <property type="nucleotide sequence ID" value="NZ_FPBV01000020.1"/>
</dbReference>
<keyword evidence="7" id="KW-1185">Reference proteome</keyword>
<feature type="modified residue" description="N6-(pyridoxal phosphate)lysine" evidence="5">
    <location>
        <position position="247"/>
    </location>
</feature>
<comment type="pathway">
    <text evidence="5">Amino-acid biosynthesis; L-arginine biosynthesis; N(2)-acetyl-L-ornithine from L-glutamate: step 4/4.</text>
</comment>
<dbReference type="InterPro" id="IPR049704">
    <property type="entry name" value="Aminotrans_3_PPA_site"/>
</dbReference>
<name>A0A1I7KWR0_9BACL</name>
<comment type="miscellaneous">
    <text evidence="5">May also have succinyldiaminopimelate aminotransferase activity, thus carrying out the corresponding step in lysine biosynthesis.</text>
</comment>